<feature type="compositionally biased region" description="Basic and acidic residues" evidence="4">
    <location>
        <begin position="757"/>
        <end position="766"/>
    </location>
</feature>
<feature type="compositionally biased region" description="Basic and acidic residues" evidence="4">
    <location>
        <begin position="601"/>
        <end position="613"/>
    </location>
</feature>
<gene>
    <name evidence="9" type="ORF">UPYG_G00029510</name>
</gene>
<feature type="region of interest" description="Disordered" evidence="4">
    <location>
        <begin position="524"/>
        <end position="659"/>
    </location>
</feature>
<dbReference type="InterPro" id="IPR001611">
    <property type="entry name" value="Leu-rich_rpt"/>
</dbReference>
<feature type="compositionally biased region" description="Basic and acidic residues" evidence="4">
    <location>
        <begin position="640"/>
        <end position="656"/>
    </location>
</feature>
<feature type="transmembrane region" description="Helical" evidence="5">
    <location>
        <begin position="411"/>
        <end position="433"/>
    </location>
</feature>
<feature type="compositionally biased region" description="Low complexity" evidence="4">
    <location>
        <begin position="1215"/>
        <end position="1236"/>
    </location>
</feature>
<proteinExistence type="predicted"/>
<feature type="compositionally biased region" description="Low complexity" evidence="4">
    <location>
        <begin position="768"/>
        <end position="781"/>
    </location>
</feature>
<feature type="region of interest" description="Disordered" evidence="4">
    <location>
        <begin position="1311"/>
        <end position="1502"/>
    </location>
</feature>
<dbReference type="InterPro" id="IPR003599">
    <property type="entry name" value="Ig_sub"/>
</dbReference>
<evidence type="ECO:0000256" key="1">
    <source>
        <dbReference type="ARBA" id="ARBA00022614"/>
    </source>
</evidence>
<dbReference type="Pfam" id="PF13855">
    <property type="entry name" value="LRR_8"/>
    <property type="match status" value="1"/>
</dbReference>
<evidence type="ECO:0000256" key="3">
    <source>
        <dbReference type="ARBA" id="ARBA00022737"/>
    </source>
</evidence>
<feature type="domain" description="LRRCT" evidence="7">
    <location>
        <begin position="239"/>
        <end position="293"/>
    </location>
</feature>
<organism evidence="9 10">
    <name type="scientific">Umbra pygmaea</name>
    <name type="common">Eastern mudminnow</name>
    <dbReference type="NCBI Taxonomy" id="75934"/>
    <lineage>
        <taxon>Eukaryota</taxon>
        <taxon>Metazoa</taxon>
        <taxon>Chordata</taxon>
        <taxon>Craniata</taxon>
        <taxon>Vertebrata</taxon>
        <taxon>Euteleostomi</taxon>
        <taxon>Actinopterygii</taxon>
        <taxon>Neopterygii</taxon>
        <taxon>Teleostei</taxon>
        <taxon>Protacanthopterygii</taxon>
        <taxon>Esociformes</taxon>
        <taxon>Umbridae</taxon>
        <taxon>Umbra</taxon>
    </lineage>
</organism>
<reference evidence="9 10" key="1">
    <citation type="submission" date="2024-06" db="EMBL/GenBank/DDBJ databases">
        <authorList>
            <person name="Pan Q."/>
            <person name="Wen M."/>
            <person name="Jouanno E."/>
            <person name="Zahm M."/>
            <person name="Klopp C."/>
            <person name="Cabau C."/>
            <person name="Louis A."/>
            <person name="Berthelot C."/>
            <person name="Parey E."/>
            <person name="Roest Crollius H."/>
            <person name="Montfort J."/>
            <person name="Robinson-Rechavi M."/>
            <person name="Bouchez O."/>
            <person name="Lampietro C."/>
            <person name="Lopez Roques C."/>
            <person name="Donnadieu C."/>
            <person name="Postlethwait J."/>
            <person name="Bobe J."/>
            <person name="Verreycken H."/>
            <person name="Guiguen Y."/>
        </authorList>
    </citation>
    <scope>NUCLEOTIDE SEQUENCE [LARGE SCALE GENOMIC DNA]</scope>
    <source>
        <strain evidence="9">Up_M1</strain>
        <tissue evidence="9">Testis</tissue>
    </source>
</reference>
<protein>
    <recommendedName>
        <fullName evidence="11">Ig-like domain-containing protein</fullName>
    </recommendedName>
</protein>
<evidence type="ECO:0000259" key="8">
    <source>
        <dbReference type="SMART" id="SM00409"/>
    </source>
</evidence>
<keyword evidence="5" id="KW-0472">Membrane</keyword>
<name>A0ABD0Y114_UMBPY</name>
<evidence type="ECO:0000313" key="9">
    <source>
        <dbReference type="EMBL" id="KAL1022580.1"/>
    </source>
</evidence>
<dbReference type="SUPFAM" id="SSF48726">
    <property type="entry name" value="Immunoglobulin"/>
    <property type="match status" value="1"/>
</dbReference>
<dbReference type="InterPro" id="IPR003591">
    <property type="entry name" value="Leu-rich_rpt_typical-subtyp"/>
</dbReference>
<feature type="compositionally biased region" description="Polar residues" evidence="4">
    <location>
        <begin position="719"/>
        <end position="736"/>
    </location>
</feature>
<dbReference type="EMBL" id="JAGEUA010000001">
    <property type="protein sequence ID" value="KAL1022580.1"/>
    <property type="molecule type" value="Genomic_DNA"/>
</dbReference>
<dbReference type="SUPFAM" id="SSF52058">
    <property type="entry name" value="L domain-like"/>
    <property type="match status" value="1"/>
</dbReference>
<feature type="compositionally biased region" description="Pro residues" evidence="4">
    <location>
        <begin position="1028"/>
        <end position="1040"/>
    </location>
</feature>
<keyword evidence="5" id="KW-0812">Transmembrane</keyword>
<feature type="region of interest" description="Disordered" evidence="4">
    <location>
        <begin position="459"/>
        <end position="480"/>
    </location>
</feature>
<evidence type="ECO:0000256" key="6">
    <source>
        <dbReference type="SAM" id="SignalP"/>
    </source>
</evidence>
<keyword evidence="10" id="KW-1185">Reference proteome</keyword>
<evidence type="ECO:0000259" key="7">
    <source>
        <dbReference type="SMART" id="SM00082"/>
    </source>
</evidence>
<keyword evidence="5" id="KW-1133">Transmembrane helix</keyword>
<feature type="region of interest" description="Disordered" evidence="4">
    <location>
        <begin position="673"/>
        <end position="805"/>
    </location>
</feature>
<evidence type="ECO:0000256" key="2">
    <source>
        <dbReference type="ARBA" id="ARBA00022729"/>
    </source>
</evidence>
<accession>A0ABD0Y114</accession>
<dbReference type="InterPro" id="IPR036179">
    <property type="entry name" value="Ig-like_dom_sf"/>
</dbReference>
<feature type="compositionally biased region" description="Polar residues" evidence="4">
    <location>
        <begin position="1480"/>
        <end position="1493"/>
    </location>
</feature>
<dbReference type="InterPro" id="IPR032675">
    <property type="entry name" value="LRR_dom_sf"/>
</dbReference>
<dbReference type="PROSITE" id="PS51450">
    <property type="entry name" value="LRR"/>
    <property type="match status" value="2"/>
</dbReference>
<feature type="compositionally biased region" description="Polar residues" evidence="4">
    <location>
        <begin position="1370"/>
        <end position="1384"/>
    </location>
</feature>
<feature type="region of interest" description="Disordered" evidence="4">
    <location>
        <begin position="1106"/>
        <end position="1152"/>
    </location>
</feature>
<dbReference type="SMART" id="SM00364">
    <property type="entry name" value="LRR_BAC"/>
    <property type="match status" value="3"/>
</dbReference>
<comment type="caution">
    <text evidence="9">The sequence shown here is derived from an EMBL/GenBank/DDBJ whole genome shotgun (WGS) entry which is preliminary data.</text>
</comment>
<dbReference type="Proteomes" id="UP001557470">
    <property type="component" value="Unassembled WGS sequence"/>
</dbReference>
<keyword evidence="3" id="KW-0677">Repeat</keyword>
<feature type="region of interest" description="Disordered" evidence="4">
    <location>
        <begin position="898"/>
        <end position="949"/>
    </location>
</feature>
<evidence type="ECO:0000256" key="5">
    <source>
        <dbReference type="SAM" id="Phobius"/>
    </source>
</evidence>
<keyword evidence="2 6" id="KW-0732">Signal</keyword>
<feature type="compositionally biased region" description="Basic and acidic residues" evidence="4">
    <location>
        <begin position="1354"/>
        <end position="1366"/>
    </location>
</feature>
<dbReference type="InterPro" id="IPR000483">
    <property type="entry name" value="Cys-rich_flank_reg_C"/>
</dbReference>
<evidence type="ECO:0000256" key="4">
    <source>
        <dbReference type="SAM" id="MobiDB-lite"/>
    </source>
</evidence>
<evidence type="ECO:0000313" key="10">
    <source>
        <dbReference type="Proteomes" id="UP001557470"/>
    </source>
</evidence>
<dbReference type="SMART" id="SM00369">
    <property type="entry name" value="LRR_TYP"/>
    <property type="match status" value="4"/>
</dbReference>
<feature type="compositionally biased region" description="Basic and acidic residues" evidence="4">
    <location>
        <begin position="1238"/>
        <end position="1253"/>
    </location>
</feature>
<feature type="signal peptide" evidence="6">
    <location>
        <begin position="1"/>
        <end position="32"/>
    </location>
</feature>
<dbReference type="SMART" id="SM00409">
    <property type="entry name" value="IG"/>
    <property type="match status" value="1"/>
</dbReference>
<feature type="compositionally biased region" description="Pro residues" evidence="4">
    <location>
        <begin position="1411"/>
        <end position="1425"/>
    </location>
</feature>
<feature type="region of interest" description="Disordered" evidence="4">
    <location>
        <begin position="1215"/>
        <end position="1297"/>
    </location>
</feature>
<keyword evidence="1" id="KW-0433">Leucine-rich repeat</keyword>
<dbReference type="Gene3D" id="3.80.10.10">
    <property type="entry name" value="Ribonuclease Inhibitor"/>
    <property type="match status" value="2"/>
</dbReference>
<evidence type="ECO:0008006" key="11">
    <source>
        <dbReference type="Google" id="ProtNLM"/>
    </source>
</evidence>
<dbReference type="PANTHER" id="PTHR24366:SF171">
    <property type="entry name" value="LEUCINE RICH REPEAT NEURONAL 4"/>
    <property type="match status" value="1"/>
</dbReference>
<dbReference type="PANTHER" id="PTHR24366">
    <property type="entry name" value="IG(IMMUNOGLOBULIN) AND LRR(LEUCINE RICH REPEAT) DOMAINS"/>
    <property type="match status" value="1"/>
</dbReference>
<dbReference type="SMART" id="SM00082">
    <property type="entry name" value="LRRCT"/>
    <property type="match status" value="1"/>
</dbReference>
<feature type="compositionally biased region" description="Polar residues" evidence="4">
    <location>
        <begin position="1339"/>
        <end position="1353"/>
    </location>
</feature>
<feature type="domain" description="Immunoglobulin" evidence="8">
    <location>
        <begin position="302"/>
        <end position="372"/>
    </location>
</feature>
<feature type="region of interest" description="Disordered" evidence="4">
    <location>
        <begin position="995"/>
        <end position="1065"/>
    </location>
</feature>
<sequence length="1521" mass="168172">MQTRKGAQVLVMAGTHWMLCAAGLFLIKGTQSSPPPLPCTEPCLCQKGPLVNCSSAGLSQTQRDIPSSITELDLSHNLLNSFSLLGPSWGLTNLWIGYNSLTHLSLCVERTWRGKRGRKILSHSRGRCLSWAPALQLLSAEGNQLETIPEGIGGSEFLQVLQISHNRISDLRPGDLSRNPLLRELHLQHNRISSLNPLALRDMPGLRVLDLSFNFLTTIPPSAYLALRNLNLFVEVSGNRWRCDCSLQGVRRWMAYDRDRNQKQTWSGVVCSYPSAHAGTDLLHLEDSDLTCSTAENRTGVHQDVTVDTGTDILLPCGSPNQDSTWWTPKGQLPGSQTGLLISDVTEKDVGLYVCVSGPDDAFVSIFNLRIHKTLRERGTRSLHRERLGNNPEFSSQKSDLQRTQWTQSDLVLAVCLSVFITLVVAFILGALARPLLDVLWKRYCRCCKCIKKSPAQAQSVTTAGQGPYDNKAYSDDEEDVETYRERRVTFSRHPSEIMDHNSVPYYDTVANARRGNQTGEFDIVQERDTSHPSLEVKNSSKDKKPRARDLVSSSSSQQDNRETDIKIGERHPSDVSLSKEFEPIPEPDELHGKQSSSESSHSDQERSDRDQDMDWPNDILAQRLEKEHKNNPWEPQSPTKEEDSKEQHSDWRQTIKESNLLNYELWNDSGESFEFSDVSGRSSCRDLSGSALINHPRKESEKAQNYEPLATDEREIDISSSCDSGNKPTEETANPETDAPKEDTLTTQEICPDPAVKSDLKHDFSLDEQLSDSSSDSGGEPTTYTVNESYEDEGHDDNQDPSLRFGDIKVSFAPRKAVNIEISNEGPQYLPEPEMRWTGEISTKQSLPQPSMPSDRAWVEDPPVPVHITRFDGVQFGDPLIPVYIPKFSKILGIHPPQKAKTASSKNPPPTESSSSSESDIETTENSQKLDREIPQLSHSGNILNPGDINISIAPRKALNISFPREGFQYHPELETTSPILGLSSQNAITPKETLSQHPLPAERRAGESPVYNPSFRRHLDIQSPHDIPPAAPSSPPPANSSSSSSESDEVTTINQTVREKAKFPSSSFSLAGIGVSLAPRKALNIGFSKDGIQYQSEPYYQEITAAPNSPPAAGFTSSSKIEDESNMYQKREEEETQVPESPFMPAGSDVSFAPRRALNIGLSKDKLYHPHPEVKSKLSGPGLISQTAVCINNEGFKIDTKPLSQLSLKKTQLTTAPQTPQPSGLPSSSSSSSDSENERKTQKTVEDKATVPDDTYQYPSLSPGDTPRNVSYTQTKAERKPKTTGRPESSGLGGLKVLSEMRRWSDTSTDLNVPFAPKRHHNMNFDSSDSSTDHVSQRTTTDHISPMQSSINRKDGAFEEEPKHLPTLSLSKTSRFFSTPTPTDEAGPRQSSLQIPRHRRRLVVGIQPPLTPPAVPGTPPPLSPEGEVAAGTGWRSRGQQRAMDGFGRTSMTKGEDEEKRYMGLTTAKPFGTVRPYQRSVTSETVTTTQDVEMSDSDGSDLSVAATTLHLNTHKEGSEA</sequence>
<feature type="compositionally biased region" description="Basic and acidic residues" evidence="4">
    <location>
        <begin position="560"/>
        <end position="593"/>
    </location>
</feature>
<feature type="chain" id="PRO_5044771671" description="Ig-like domain-containing protein" evidence="6">
    <location>
        <begin position="33"/>
        <end position="1521"/>
    </location>
</feature>